<comment type="caution">
    <text evidence="10">The sequence shown here is derived from an EMBL/GenBank/DDBJ whole genome shotgun (WGS) entry which is preliminary data.</text>
</comment>
<evidence type="ECO:0000256" key="2">
    <source>
        <dbReference type="ARBA" id="ARBA00009704"/>
    </source>
</evidence>
<dbReference type="GO" id="GO:0005634">
    <property type="term" value="C:nucleus"/>
    <property type="evidence" value="ECO:0007669"/>
    <property type="project" value="UniProtKB-SubCell"/>
</dbReference>
<keyword evidence="4" id="KW-0238">DNA-binding</keyword>
<dbReference type="InterPro" id="IPR015350">
    <property type="entry name" value="Beta-trefoil_DNA-bd_dom"/>
</dbReference>
<feature type="compositionally biased region" description="Polar residues" evidence="7">
    <location>
        <begin position="1003"/>
        <end position="1034"/>
    </location>
</feature>
<dbReference type="InterPro" id="IPR013783">
    <property type="entry name" value="Ig-like_fold"/>
</dbReference>
<dbReference type="InterPro" id="IPR040159">
    <property type="entry name" value="CLS_fam"/>
</dbReference>
<keyword evidence="11" id="KW-1185">Reference proteome</keyword>
<comment type="subcellular location">
    <subcellularLocation>
        <location evidence="1">Nucleus</location>
    </subcellularLocation>
</comment>
<proteinExistence type="inferred from homology"/>
<dbReference type="SMART" id="SM01267">
    <property type="entry name" value="LAG1_DNAbind"/>
    <property type="match status" value="1"/>
</dbReference>
<evidence type="ECO:0000259" key="8">
    <source>
        <dbReference type="SMART" id="SM01267"/>
    </source>
</evidence>
<keyword evidence="6" id="KW-0539">Nucleus</keyword>
<evidence type="ECO:0000256" key="5">
    <source>
        <dbReference type="ARBA" id="ARBA00023163"/>
    </source>
</evidence>
<evidence type="ECO:0000313" key="11">
    <source>
        <dbReference type="Proteomes" id="UP000187455"/>
    </source>
</evidence>
<protein>
    <submittedName>
        <fullName evidence="10">Suppressor of hairless-like protein</fullName>
    </submittedName>
</protein>
<evidence type="ECO:0000256" key="1">
    <source>
        <dbReference type="ARBA" id="ARBA00004123"/>
    </source>
</evidence>
<sequence>MEYVNCVEKHKQTQIKKILSSDTKNMDSPWSDEIGPPQNDDLVRPRKRRMTTSESFINSFSSEVKQNSEITFNPLQNPRFPDNFNLQNFPNLASNNIGFEYKDVDNFYNIPKINRFQEVNVDPRAEDPSINNLIGFDQNSLLNSFNDYSEQLGNSFNNIQTPIKSNISDLNGINNGINNIYANPDFYSQNNEISGSSNYFKLENDSHGFYQNNNYSMISNAQPLGNLLHVNQVIGDNFPNSYINQAQIEPDSSTQFPNIYEGGSSPDSTFPNIVEPSSENSLNVNEFMNISQLHSVTDLKSSEFHPGRRRADTTIFNYDPMIDTNRLVSSRKHANSFCANQVMNPSNQIISAIPQARNNVFTSHQEIIYTPRKRRFNTISNSVNEVNLIQPAPNDSRNDSFSTSNHSVSCDYEMAPGAGFGNIDGIDGDKMIMIYTAKVAQKSYGTEKRFLCPPPVVLFFGDHQSFIPGSSDSNSDNKESVKKIYQDEMPKVSVSISGMETNGNESTFCDTIYSTEATLLSDHSSSAISGSLSGCLNTPSARQNSQLEWIVSSNVDLKEKYNINYTGPVSGNSDYSVGLLRGRCVAKNLYINDSDDKNKKVHVKVKLVDNHTNASLAEFFSKPIKVISKPSKKRQSVRNIDLCIHHGSVISLFNRLRSQTVSTKYLGVNKSMSSGGSVPKWCFNPLEQKQSNNKNNDETAPCFTSRSSVWDLFIIWLVDINSKSTEPTNPSSPQVTIPGYPVPPQIAQHPRLPPNFSYTTSDQSSPNNLGKLPEEGCGTVDQGVRTVKTTPMPIHYNQPVVLQCLSSGMVSPVMFLRKVDRGSVATGSYPFKDSMKNIHGDPVSQLHKVAFELHDQFQHYSGSNNNLYKDFFNNGYIPNLNQTGCPSSGVVSPGRYLSCMGDLVGLQISVNGKSPLPEAKNSMNMDTFKDQNGFNYVSGDFGYSQTSQRGYLNMPQNTQSIGSAFPQIQNVHHQANSGNPQFQFVNSSNDQSNPSSKRKVPESGSSNHMTEFYSPNSTRKRTNSNIESSRTPQNSIKSGISDKIISQMTWTENVGDSSVWTIVGTECATYRFDYLSSQYKSVNSKGESSSTNFNLPVDKGSISTQNHVLDVVNSNFQSSNIEFPGGESGTAGARGSFQNIFDSISQNNNIVSLDSFIDDSKGFNIMNPNDPSTSFNSMNYFNDNSIKINDQNQSHFHVSPNDSTVYNSPNKSGLVYGNSTITQNDSNETFNVINQVSSPSFIQNNQTFQNGSDRLNFGGMVSEFPAVDGAGNFQNFNNMELGYKMPKFSLDGSGSSARPILHKIEYQRNESVLSEEQRNRGLSITTRFNKFGLFENGQSLEPHSAPSTEISSSNALGINSLPHSSDKTFLENTDRSTLILHGENFTSGTKVLFDSVYSLKVNFISSNIIVCTGPLLSDFSAIGSSSDANKSNIDDGVSSGKNEDEKLNSSPKVHTAPFECSLSFFNEVGLTETGLRVLVCN</sequence>
<evidence type="ECO:0000256" key="4">
    <source>
        <dbReference type="ARBA" id="ARBA00023125"/>
    </source>
</evidence>
<feature type="compositionally biased region" description="Polar residues" evidence="7">
    <location>
        <begin position="758"/>
        <end position="768"/>
    </location>
</feature>
<feature type="compositionally biased region" description="Polar residues" evidence="7">
    <location>
        <begin position="974"/>
        <end position="995"/>
    </location>
</feature>
<dbReference type="SUPFAM" id="SSF110217">
    <property type="entry name" value="DNA-binding protein LAG-1 (CSL)"/>
    <property type="match status" value="1"/>
</dbReference>
<dbReference type="InterPro" id="IPR008967">
    <property type="entry name" value="p53-like_TF_DNA-bd_sf"/>
</dbReference>
<accession>A0A1R0H252</accession>
<dbReference type="EMBL" id="LSSL01001000">
    <property type="protein sequence ID" value="OLY83225.1"/>
    <property type="molecule type" value="Genomic_DNA"/>
</dbReference>
<feature type="region of interest" description="Disordered" evidence="7">
    <location>
        <begin position="1431"/>
        <end position="1453"/>
    </location>
</feature>
<dbReference type="InterPro" id="IPR037095">
    <property type="entry name" value="RBP-J/Cbf11_DNA-bd_sf"/>
</dbReference>
<feature type="region of interest" description="Disordered" evidence="7">
    <location>
        <begin position="22"/>
        <end position="43"/>
    </location>
</feature>
<dbReference type="GO" id="GO:0000978">
    <property type="term" value="F:RNA polymerase II cis-regulatory region sequence-specific DNA binding"/>
    <property type="evidence" value="ECO:0007669"/>
    <property type="project" value="InterPro"/>
</dbReference>
<evidence type="ECO:0000256" key="3">
    <source>
        <dbReference type="ARBA" id="ARBA00023015"/>
    </source>
</evidence>
<feature type="region of interest" description="Disordered" evidence="7">
    <location>
        <begin position="974"/>
        <end position="1040"/>
    </location>
</feature>
<keyword evidence="3" id="KW-0805">Transcription regulation</keyword>
<dbReference type="Pfam" id="PF20144">
    <property type="entry name" value="TIG_SUH"/>
    <property type="match status" value="1"/>
</dbReference>
<dbReference type="STRING" id="133383.A0A1R0H252"/>
<dbReference type="Gene3D" id="2.60.40.1450">
    <property type="entry name" value="LAG1, DNA binding domain"/>
    <property type="match status" value="1"/>
</dbReference>
<dbReference type="Gene3D" id="2.60.40.10">
    <property type="entry name" value="Immunoglobulins"/>
    <property type="match status" value="1"/>
</dbReference>
<name>A0A1R0H252_9FUNG</name>
<dbReference type="Pfam" id="PF09271">
    <property type="entry name" value="LAG1-DNAbind"/>
    <property type="match status" value="1"/>
</dbReference>
<dbReference type="SMART" id="SM01268">
    <property type="entry name" value="BTD"/>
    <property type="match status" value="1"/>
</dbReference>
<dbReference type="InterPro" id="IPR038007">
    <property type="entry name" value="RBP-Jkappa_IPT"/>
</dbReference>
<dbReference type="OrthoDB" id="5600360at2759"/>
<dbReference type="InterPro" id="IPR015351">
    <property type="entry name" value="RBP-J/Cbf11/Cbf12_DNA-bd"/>
</dbReference>
<feature type="region of interest" description="Disordered" evidence="7">
    <location>
        <begin position="758"/>
        <end position="777"/>
    </location>
</feature>
<dbReference type="Proteomes" id="UP000187455">
    <property type="component" value="Unassembled WGS sequence"/>
</dbReference>
<dbReference type="InterPro" id="IPR036358">
    <property type="entry name" value="BTD_sf"/>
</dbReference>
<dbReference type="Pfam" id="PF09270">
    <property type="entry name" value="BTD"/>
    <property type="match status" value="1"/>
</dbReference>
<comment type="similarity">
    <text evidence="2">Belongs to the Su(H) family.</text>
</comment>
<evidence type="ECO:0000256" key="6">
    <source>
        <dbReference type="ARBA" id="ARBA00023242"/>
    </source>
</evidence>
<feature type="domain" description="RBP-J/Cbf11/Cbf12 DNA binding" evidence="8">
    <location>
        <begin position="431"/>
        <end position="641"/>
    </location>
</feature>
<feature type="domain" description="Beta-trefoil DNA-binding" evidence="9">
    <location>
        <begin position="642"/>
        <end position="1239"/>
    </location>
</feature>
<reference evidence="10 11" key="1">
    <citation type="journal article" date="2016" name="Mol. Biol. Evol.">
        <title>Genome-Wide Survey of Gut Fungi (Harpellales) Reveals the First Horizontally Transferred Ubiquitin Gene from a Mosquito Host.</title>
        <authorList>
            <person name="Wang Y."/>
            <person name="White M.M."/>
            <person name="Kvist S."/>
            <person name="Moncalvo J.M."/>
        </authorList>
    </citation>
    <scope>NUCLEOTIDE SEQUENCE [LARGE SCALE GENOMIC DNA]</scope>
    <source>
        <strain evidence="10 11">ALG-7-W6</strain>
    </source>
</reference>
<dbReference type="SUPFAM" id="SSF49417">
    <property type="entry name" value="p53-like transcription factors"/>
    <property type="match status" value="2"/>
</dbReference>
<evidence type="ECO:0000256" key="7">
    <source>
        <dbReference type="SAM" id="MobiDB-lite"/>
    </source>
</evidence>
<dbReference type="PANTHER" id="PTHR10665">
    <property type="entry name" value="RECOMBINING BINDING PROTEIN SUPPRESSOR OF HAIRLESS"/>
    <property type="match status" value="1"/>
</dbReference>
<dbReference type="GO" id="GO:0001228">
    <property type="term" value="F:DNA-binding transcription activator activity, RNA polymerase II-specific"/>
    <property type="evidence" value="ECO:0007669"/>
    <property type="project" value="InterPro"/>
</dbReference>
<dbReference type="Gene3D" id="2.80.10.50">
    <property type="match status" value="1"/>
</dbReference>
<gene>
    <name evidence="10" type="ORF">AYI68_g2641</name>
</gene>
<evidence type="ECO:0000313" key="10">
    <source>
        <dbReference type="EMBL" id="OLY83225.1"/>
    </source>
</evidence>
<evidence type="ECO:0000259" key="9">
    <source>
        <dbReference type="SMART" id="SM01268"/>
    </source>
</evidence>
<keyword evidence="5" id="KW-0804">Transcription</keyword>
<organism evidence="10 11">
    <name type="scientific">Smittium mucronatum</name>
    <dbReference type="NCBI Taxonomy" id="133383"/>
    <lineage>
        <taxon>Eukaryota</taxon>
        <taxon>Fungi</taxon>
        <taxon>Fungi incertae sedis</taxon>
        <taxon>Zoopagomycota</taxon>
        <taxon>Kickxellomycotina</taxon>
        <taxon>Harpellomycetes</taxon>
        <taxon>Harpellales</taxon>
        <taxon>Legeriomycetaceae</taxon>
        <taxon>Smittium</taxon>
    </lineage>
</organism>